<sequence length="420" mass="45985">QFDAKTGQITLKHKSNTTKQAGELVCRVENAAGTTDASVTLDVQALPVITKKLVDQEVMVNNEIRFVAEITGSPQPTITWLKDDQPLKADDNHIVQTEGNSQILIIKNAKSTDEGKYKVVAENSLGHVESQGTLAVNEEPMIDQPFGDVTSPVGTDIHLTCKLIGGRPKAQLTWLKNGKEFKGDDRHVITMPDEKNGGICELFIKSLDETDNQSKYTLVAKNKCGTKEIHSNITVKAPLEFTQPLKDQDVLSQSNVILQVETNGIPKPTVKWYFNDQELKNTPKTKTETKGNVHTLTLNKVDLPDDGIYKAVATNPDGTVETKAHVSVCTKPKVEGKVTDVTTTIGEGAELKTKFSAIPKPQVTWYKEKDTTPLKPDANIDIVELEDGTSILKFKSTDLINTGAYIAKAVNKVGEVESKI</sequence>
<gene>
    <name evidence="9" type="ORF">TMI583_LOCUS41931</name>
</gene>
<dbReference type="InterPro" id="IPR050958">
    <property type="entry name" value="Cell_Adh-Cytoskel_Orgn"/>
</dbReference>
<dbReference type="InterPro" id="IPR003599">
    <property type="entry name" value="Ig_sub"/>
</dbReference>
<feature type="domain" description="Ig-like" evidence="8">
    <location>
        <begin position="47"/>
        <end position="135"/>
    </location>
</feature>
<feature type="non-terminal residue" evidence="9">
    <location>
        <position position="420"/>
    </location>
</feature>
<keyword evidence="4" id="KW-0732">Signal</keyword>
<dbReference type="FunFam" id="2.60.40.10:FF:000147">
    <property type="entry name" value="Myosin light chain kinase"/>
    <property type="match status" value="1"/>
</dbReference>
<dbReference type="FunFam" id="2.60.40.10:FF:000032">
    <property type="entry name" value="palladin isoform X1"/>
    <property type="match status" value="1"/>
</dbReference>
<proteinExistence type="inferred from homology"/>
<keyword evidence="3" id="KW-0963">Cytoplasm</keyword>
<dbReference type="Gene3D" id="2.60.40.10">
    <property type="entry name" value="Immunoglobulins"/>
    <property type="match status" value="4"/>
</dbReference>
<dbReference type="GO" id="GO:0007156">
    <property type="term" value="P:homophilic cell adhesion via plasma membrane adhesion molecules"/>
    <property type="evidence" value="ECO:0007669"/>
    <property type="project" value="TreeGrafter"/>
</dbReference>
<protein>
    <recommendedName>
        <fullName evidence="8">Ig-like domain-containing protein</fullName>
    </recommendedName>
</protein>
<evidence type="ECO:0000256" key="7">
    <source>
        <dbReference type="ARBA" id="ARBA00023319"/>
    </source>
</evidence>
<evidence type="ECO:0000256" key="4">
    <source>
        <dbReference type="ARBA" id="ARBA00022729"/>
    </source>
</evidence>
<feature type="domain" description="Ig-like" evidence="8">
    <location>
        <begin position="238"/>
        <end position="327"/>
    </location>
</feature>
<dbReference type="GO" id="GO:0005886">
    <property type="term" value="C:plasma membrane"/>
    <property type="evidence" value="ECO:0007669"/>
    <property type="project" value="TreeGrafter"/>
</dbReference>
<keyword evidence="7" id="KW-0393">Immunoglobulin domain</keyword>
<evidence type="ECO:0000256" key="2">
    <source>
        <dbReference type="ARBA" id="ARBA00006692"/>
    </source>
</evidence>
<dbReference type="PROSITE" id="PS50835">
    <property type="entry name" value="IG_LIKE"/>
    <property type="match status" value="4"/>
</dbReference>
<reference evidence="9" key="1">
    <citation type="submission" date="2021-02" db="EMBL/GenBank/DDBJ databases">
        <authorList>
            <person name="Nowell W R."/>
        </authorList>
    </citation>
    <scope>NUCLEOTIDE SEQUENCE</scope>
</reference>
<dbReference type="EMBL" id="CAJOBA010067028">
    <property type="protein sequence ID" value="CAF4368595.1"/>
    <property type="molecule type" value="Genomic_DNA"/>
</dbReference>
<dbReference type="PANTHER" id="PTHR45080">
    <property type="entry name" value="CONTACTIN 5"/>
    <property type="match status" value="1"/>
</dbReference>
<dbReference type="InterPro" id="IPR007110">
    <property type="entry name" value="Ig-like_dom"/>
</dbReference>
<accession>A0A8S2UYA2</accession>
<evidence type="ECO:0000256" key="6">
    <source>
        <dbReference type="ARBA" id="ARBA00023157"/>
    </source>
</evidence>
<comment type="caution">
    <text evidence="9">The sequence shown here is derived from an EMBL/GenBank/DDBJ whole genome shotgun (WGS) entry which is preliminary data.</text>
</comment>
<evidence type="ECO:0000313" key="10">
    <source>
        <dbReference type="Proteomes" id="UP000682733"/>
    </source>
</evidence>
<comment type="similarity">
    <text evidence="2">Belongs to the protein kinase superfamily. CAMK Ser/Thr protein kinase family.</text>
</comment>
<dbReference type="Proteomes" id="UP000682733">
    <property type="component" value="Unassembled WGS sequence"/>
</dbReference>
<evidence type="ECO:0000259" key="8">
    <source>
        <dbReference type="PROSITE" id="PS50835"/>
    </source>
</evidence>
<name>A0A8S2UYA2_9BILA</name>
<evidence type="ECO:0000256" key="3">
    <source>
        <dbReference type="ARBA" id="ARBA00022490"/>
    </source>
</evidence>
<dbReference type="InterPro" id="IPR036179">
    <property type="entry name" value="Ig-like_dom_sf"/>
</dbReference>
<dbReference type="FunFam" id="2.60.40.10:FF:000425">
    <property type="entry name" value="Myosin light chain kinase"/>
    <property type="match status" value="1"/>
</dbReference>
<dbReference type="InterPro" id="IPR013098">
    <property type="entry name" value="Ig_I-set"/>
</dbReference>
<dbReference type="SUPFAM" id="SSF48726">
    <property type="entry name" value="Immunoglobulin"/>
    <property type="match status" value="4"/>
</dbReference>
<dbReference type="InterPro" id="IPR003598">
    <property type="entry name" value="Ig_sub2"/>
</dbReference>
<keyword evidence="6" id="KW-1015">Disulfide bond</keyword>
<keyword evidence="5" id="KW-0677">Repeat</keyword>
<dbReference type="InterPro" id="IPR013783">
    <property type="entry name" value="Ig-like_fold"/>
</dbReference>
<dbReference type="Pfam" id="PF07679">
    <property type="entry name" value="I-set"/>
    <property type="match status" value="4"/>
</dbReference>
<dbReference type="PANTHER" id="PTHR45080:SF8">
    <property type="entry name" value="IG-LIKE DOMAIN-CONTAINING PROTEIN"/>
    <property type="match status" value="1"/>
</dbReference>
<dbReference type="GO" id="GO:0005737">
    <property type="term" value="C:cytoplasm"/>
    <property type="evidence" value="ECO:0007669"/>
    <property type="project" value="UniProtKB-SubCell"/>
</dbReference>
<dbReference type="SMART" id="SM00409">
    <property type="entry name" value="IG"/>
    <property type="match status" value="3"/>
</dbReference>
<organism evidence="9 10">
    <name type="scientific">Didymodactylos carnosus</name>
    <dbReference type="NCBI Taxonomy" id="1234261"/>
    <lineage>
        <taxon>Eukaryota</taxon>
        <taxon>Metazoa</taxon>
        <taxon>Spiralia</taxon>
        <taxon>Gnathifera</taxon>
        <taxon>Rotifera</taxon>
        <taxon>Eurotatoria</taxon>
        <taxon>Bdelloidea</taxon>
        <taxon>Philodinida</taxon>
        <taxon>Philodinidae</taxon>
        <taxon>Didymodactylos</taxon>
    </lineage>
</organism>
<comment type="subcellular location">
    <subcellularLocation>
        <location evidence="1">Cytoplasm</location>
    </subcellularLocation>
</comment>
<evidence type="ECO:0000256" key="5">
    <source>
        <dbReference type="ARBA" id="ARBA00022737"/>
    </source>
</evidence>
<evidence type="ECO:0000256" key="1">
    <source>
        <dbReference type="ARBA" id="ARBA00004496"/>
    </source>
</evidence>
<dbReference type="SMART" id="SM00408">
    <property type="entry name" value="IGc2"/>
    <property type="match status" value="4"/>
</dbReference>
<dbReference type="AlphaFoldDB" id="A0A8S2UYA2"/>
<feature type="domain" description="Ig-like" evidence="8">
    <location>
        <begin position="332"/>
        <end position="420"/>
    </location>
</feature>
<evidence type="ECO:0000313" key="9">
    <source>
        <dbReference type="EMBL" id="CAF4368595.1"/>
    </source>
</evidence>
<feature type="non-terminal residue" evidence="9">
    <location>
        <position position="1"/>
    </location>
</feature>
<feature type="domain" description="Ig-like" evidence="8">
    <location>
        <begin position="140"/>
        <end position="234"/>
    </location>
</feature>